<reference evidence="2" key="2">
    <citation type="journal article" date="2021" name="PeerJ">
        <title>Extensive microbial diversity within the chicken gut microbiome revealed by metagenomics and culture.</title>
        <authorList>
            <person name="Gilroy R."/>
            <person name="Ravi A."/>
            <person name="Getino M."/>
            <person name="Pursley I."/>
            <person name="Horton D.L."/>
            <person name="Alikhan N.F."/>
            <person name="Baker D."/>
            <person name="Gharbi K."/>
            <person name="Hall N."/>
            <person name="Watson M."/>
            <person name="Adriaenssens E.M."/>
            <person name="Foster-Nyarko E."/>
            <person name="Jarju S."/>
            <person name="Secka A."/>
            <person name="Antonio M."/>
            <person name="Oren A."/>
            <person name="Chaudhuri R.R."/>
            <person name="La Ragione R."/>
            <person name="Hildebrand F."/>
            <person name="Pallen M.J."/>
        </authorList>
    </citation>
    <scope>NUCLEOTIDE SEQUENCE</scope>
    <source>
        <strain evidence="2">CHK176-22527</strain>
    </source>
</reference>
<dbReference type="EMBL" id="DVLX01000100">
    <property type="protein sequence ID" value="HIU00274.1"/>
    <property type="molecule type" value="Genomic_DNA"/>
</dbReference>
<organism evidence="2 3">
    <name type="scientific">Candidatus Allocopromorpha excrementavium</name>
    <dbReference type="NCBI Taxonomy" id="2840741"/>
    <lineage>
        <taxon>Bacteria</taxon>
        <taxon>Bacillati</taxon>
        <taxon>Bacillota</taxon>
        <taxon>Clostridia</taxon>
        <taxon>Eubacteriales</taxon>
        <taxon>Eubacteriaceae</taxon>
        <taxon>Eubacteriaceae incertae sedis</taxon>
        <taxon>Candidatus Allocopromorpha</taxon>
    </lineage>
</organism>
<keyword evidence="1" id="KW-1133">Transmembrane helix</keyword>
<evidence type="ECO:0000256" key="1">
    <source>
        <dbReference type="SAM" id="Phobius"/>
    </source>
</evidence>
<feature type="transmembrane region" description="Helical" evidence="1">
    <location>
        <begin position="38"/>
        <end position="61"/>
    </location>
</feature>
<keyword evidence="1" id="KW-0812">Transmembrane</keyword>
<dbReference type="InterPro" id="IPR010001">
    <property type="entry name" value="BofA"/>
</dbReference>
<name>A0A9D1HDL9_9FIRM</name>
<evidence type="ECO:0000313" key="2">
    <source>
        <dbReference type="EMBL" id="HIU00274.1"/>
    </source>
</evidence>
<reference evidence="2" key="1">
    <citation type="submission" date="2020-10" db="EMBL/GenBank/DDBJ databases">
        <authorList>
            <person name="Gilroy R."/>
        </authorList>
    </citation>
    <scope>NUCLEOTIDE SEQUENCE</scope>
    <source>
        <strain evidence="2">CHK176-22527</strain>
    </source>
</reference>
<keyword evidence="1" id="KW-0472">Membrane</keyword>
<feature type="transmembrane region" description="Helical" evidence="1">
    <location>
        <begin position="67"/>
        <end position="87"/>
    </location>
</feature>
<dbReference type="Proteomes" id="UP000824159">
    <property type="component" value="Unassembled WGS sequence"/>
</dbReference>
<gene>
    <name evidence="2" type="ORF">IAD12_08560</name>
</gene>
<dbReference type="Pfam" id="PF07441">
    <property type="entry name" value="BofA"/>
    <property type="match status" value="1"/>
</dbReference>
<accession>A0A9D1HDL9</accession>
<protein>
    <submittedName>
        <fullName evidence="2">Pro-sigmaK processing inhibitor BofA family protein</fullName>
    </submittedName>
</protein>
<feature type="transmembrane region" description="Helical" evidence="1">
    <location>
        <begin position="12"/>
        <end position="31"/>
    </location>
</feature>
<sequence length="89" mass="9496">MDFGMETSIFLAYTAGMFILYFLGRIFFVPIKFMLKLLISSIAGGAALIAVRAVGGFFGLILPVNPVNAVITGLTGFPGIAGLLIYFNI</sequence>
<dbReference type="AlphaFoldDB" id="A0A9D1HDL9"/>
<proteinExistence type="predicted"/>
<comment type="caution">
    <text evidence="2">The sequence shown here is derived from an EMBL/GenBank/DDBJ whole genome shotgun (WGS) entry which is preliminary data.</text>
</comment>
<evidence type="ECO:0000313" key="3">
    <source>
        <dbReference type="Proteomes" id="UP000824159"/>
    </source>
</evidence>